<evidence type="ECO:0000313" key="2">
    <source>
        <dbReference type="Proteomes" id="UP000015502"/>
    </source>
</evidence>
<dbReference type="Proteomes" id="UP000015502">
    <property type="component" value="Chromosome"/>
</dbReference>
<sequence length="71" mass="8013">MDSPASSLYLDNVWDGNLPVLVKEVPIVWLIFQKVVLMYIKYVSTGSDSFLDACNDIFDFFYGGIGNEVSR</sequence>
<keyword evidence="2" id="KW-1185">Reference proteome</keyword>
<accession>H3ZR76</accession>
<dbReference type="KEGG" id="tlt:OCC_10589"/>
<dbReference type="PaxDb" id="523849-OCC_10589"/>
<dbReference type="HOGENOM" id="CLU_2730604_0_0_2"/>
<dbReference type="EMBL" id="CP006670">
    <property type="protein sequence ID" value="EHR77545.1"/>
    <property type="molecule type" value="Genomic_DNA"/>
</dbReference>
<dbReference type="RefSeq" id="WP_004070015.1">
    <property type="nucleotide sequence ID" value="NC_022084.1"/>
</dbReference>
<dbReference type="GeneID" id="16549488"/>
<dbReference type="STRING" id="523849.OCC_10589"/>
<evidence type="ECO:0000313" key="1">
    <source>
        <dbReference type="EMBL" id="EHR77545.1"/>
    </source>
</evidence>
<protein>
    <submittedName>
        <fullName evidence="1">Uncharacterized protein</fullName>
    </submittedName>
</protein>
<reference evidence="1 2" key="1">
    <citation type="journal article" date="2012" name="J. Bacteriol.">
        <title>Genome sequence of the model hyperthermophilic archaeon Thermococcus litoralis NS-C.</title>
        <authorList>
            <person name="Gardner A.F."/>
            <person name="Kumar S."/>
            <person name="Perler F.B."/>
        </authorList>
    </citation>
    <scope>NUCLEOTIDE SEQUENCE [LARGE SCALE GENOMIC DNA]</scope>
    <source>
        <strain evidence="2">ATCC 51850 / DSM 5473 / JCM 8560 / NS-C</strain>
    </source>
</reference>
<name>H3ZR76_THELN</name>
<organism evidence="1 2">
    <name type="scientific">Thermococcus litoralis (strain ATCC 51850 / DSM 5473 / JCM 8560 / NS-C)</name>
    <dbReference type="NCBI Taxonomy" id="523849"/>
    <lineage>
        <taxon>Archaea</taxon>
        <taxon>Methanobacteriati</taxon>
        <taxon>Methanobacteriota</taxon>
        <taxon>Thermococci</taxon>
        <taxon>Thermococcales</taxon>
        <taxon>Thermococcaceae</taxon>
        <taxon>Thermococcus</taxon>
    </lineage>
</organism>
<dbReference type="AlphaFoldDB" id="H3ZR76"/>
<gene>
    <name evidence="1" type="ORF">OCC_10589</name>
</gene>
<proteinExistence type="predicted"/>